<organism evidence="1 2">
    <name type="scientific">Trifolium pratense</name>
    <name type="common">Red clover</name>
    <dbReference type="NCBI Taxonomy" id="57577"/>
    <lineage>
        <taxon>Eukaryota</taxon>
        <taxon>Viridiplantae</taxon>
        <taxon>Streptophyta</taxon>
        <taxon>Embryophyta</taxon>
        <taxon>Tracheophyta</taxon>
        <taxon>Spermatophyta</taxon>
        <taxon>Magnoliopsida</taxon>
        <taxon>eudicotyledons</taxon>
        <taxon>Gunneridae</taxon>
        <taxon>Pentapetalae</taxon>
        <taxon>rosids</taxon>
        <taxon>fabids</taxon>
        <taxon>Fabales</taxon>
        <taxon>Fabaceae</taxon>
        <taxon>Papilionoideae</taxon>
        <taxon>50 kb inversion clade</taxon>
        <taxon>NPAAA clade</taxon>
        <taxon>Hologalegina</taxon>
        <taxon>IRL clade</taxon>
        <taxon>Trifolieae</taxon>
        <taxon>Trifolium</taxon>
    </lineage>
</organism>
<dbReference type="PANTHER" id="PTHR12689">
    <property type="entry name" value="A1 CISTRON SPLICING FACTOR AAR2-RELATED"/>
    <property type="match status" value="1"/>
</dbReference>
<proteinExistence type="predicted"/>
<dbReference type="ExpressionAtlas" id="A0A2K3NEK4">
    <property type="expression patterns" value="baseline"/>
</dbReference>
<gene>
    <name evidence="1" type="ORF">L195_g024769</name>
</gene>
<reference evidence="1 2" key="2">
    <citation type="journal article" date="2017" name="Front. Plant Sci.">
        <title>Gene Classification and Mining of Molecular Markers Useful in Red Clover (Trifolium pratense) Breeding.</title>
        <authorList>
            <person name="Istvanek J."/>
            <person name="Dluhosova J."/>
            <person name="Dluhos P."/>
            <person name="Patkova L."/>
            <person name="Nedelnik J."/>
            <person name="Repkova J."/>
        </authorList>
    </citation>
    <scope>NUCLEOTIDE SEQUENCE [LARGE SCALE GENOMIC DNA]</scope>
    <source>
        <strain evidence="2">cv. Tatra</strain>
        <tissue evidence="1">Young leaves</tissue>
    </source>
</reference>
<dbReference type="GO" id="GO:0000244">
    <property type="term" value="P:spliceosomal tri-snRNP complex assembly"/>
    <property type="evidence" value="ECO:0007669"/>
    <property type="project" value="TreeGrafter"/>
</dbReference>
<dbReference type="InterPro" id="IPR007946">
    <property type="entry name" value="AAR2"/>
</dbReference>
<dbReference type="PANTHER" id="PTHR12689:SF4">
    <property type="entry name" value="PROTEIN AAR2 HOMOLOG"/>
    <property type="match status" value="1"/>
</dbReference>
<evidence type="ECO:0000313" key="2">
    <source>
        <dbReference type="Proteomes" id="UP000236291"/>
    </source>
</evidence>
<feature type="non-terminal residue" evidence="1">
    <location>
        <position position="1"/>
    </location>
</feature>
<dbReference type="Proteomes" id="UP000236291">
    <property type="component" value="Unassembled WGS sequence"/>
</dbReference>
<dbReference type="STRING" id="57577.A0A2K3NEK4"/>
<name>A0A2K3NEK4_TRIPR</name>
<dbReference type="AlphaFoldDB" id="A0A2K3NEK4"/>
<dbReference type="EMBL" id="ASHM01020149">
    <property type="protein sequence ID" value="PNY01472.1"/>
    <property type="molecule type" value="Genomic_DNA"/>
</dbReference>
<sequence length="88" mass="9770">EPIGGEISVDCENDMFRNTPKTSMEEALDKQLKIGNSATSVGTTQRKGCYYTSIPRVVKHKGIAAQELTSLNHDKVCLDWLIRAYLLA</sequence>
<protein>
    <submittedName>
        <fullName evidence="1">Protein AAR2</fullName>
    </submittedName>
</protein>
<evidence type="ECO:0000313" key="1">
    <source>
        <dbReference type="EMBL" id="PNY01472.1"/>
    </source>
</evidence>
<accession>A0A2K3NEK4</accession>
<reference evidence="1 2" key="1">
    <citation type="journal article" date="2014" name="Am. J. Bot.">
        <title>Genome assembly and annotation for red clover (Trifolium pratense; Fabaceae).</title>
        <authorList>
            <person name="Istvanek J."/>
            <person name="Jaros M."/>
            <person name="Krenek A."/>
            <person name="Repkova J."/>
        </authorList>
    </citation>
    <scope>NUCLEOTIDE SEQUENCE [LARGE SCALE GENOMIC DNA]</scope>
    <source>
        <strain evidence="2">cv. Tatra</strain>
        <tissue evidence="1">Young leaves</tissue>
    </source>
</reference>
<comment type="caution">
    <text evidence="1">The sequence shown here is derived from an EMBL/GenBank/DDBJ whole genome shotgun (WGS) entry which is preliminary data.</text>
</comment>